<evidence type="ECO:0000313" key="1">
    <source>
        <dbReference type="EMBL" id="SDW91786.1"/>
    </source>
</evidence>
<organism evidence="1 2">
    <name type="scientific">Tepidimicrobium xylanilyticum</name>
    <dbReference type="NCBI Taxonomy" id="1123352"/>
    <lineage>
        <taxon>Bacteria</taxon>
        <taxon>Bacillati</taxon>
        <taxon>Bacillota</taxon>
        <taxon>Tissierellia</taxon>
        <taxon>Tissierellales</taxon>
        <taxon>Tepidimicrobiaceae</taxon>
        <taxon>Tepidimicrobium</taxon>
    </lineage>
</organism>
<dbReference type="Proteomes" id="UP000198828">
    <property type="component" value="Unassembled WGS sequence"/>
</dbReference>
<protein>
    <submittedName>
        <fullName evidence="1">Uncharacterized protein</fullName>
    </submittedName>
</protein>
<reference evidence="1 2" key="1">
    <citation type="submission" date="2016-10" db="EMBL/GenBank/DDBJ databases">
        <authorList>
            <person name="de Groot N.N."/>
        </authorList>
    </citation>
    <scope>NUCLEOTIDE SEQUENCE [LARGE SCALE GENOMIC DNA]</scope>
    <source>
        <strain evidence="1 2">DSM 23310</strain>
    </source>
</reference>
<dbReference type="EMBL" id="FNNG01000005">
    <property type="protein sequence ID" value="SDW91786.1"/>
    <property type="molecule type" value="Genomic_DNA"/>
</dbReference>
<sequence length="40" mass="4866">MLHIIDTFKDFKSCFEDKLDLTIEKKWIYGKNAIYQNIQN</sequence>
<evidence type="ECO:0000313" key="2">
    <source>
        <dbReference type="Proteomes" id="UP000198828"/>
    </source>
</evidence>
<accession>A0A1H2XG99</accession>
<proteinExistence type="predicted"/>
<name>A0A1H2XG99_9FIRM</name>
<dbReference type="AlphaFoldDB" id="A0A1H2XG99"/>
<gene>
    <name evidence="1" type="ORF">SAMN05660923_01430</name>
</gene>
<keyword evidence="2" id="KW-1185">Reference proteome</keyword>